<dbReference type="PANTHER" id="PTHR48408:SF1">
    <property type="entry name" value="XYLOSE ISOMERASE"/>
    <property type="match status" value="1"/>
</dbReference>
<proteinExistence type="inferred from homology"/>
<gene>
    <name evidence="12 16" type="primary">xylA</name>
    <name evidence="16" type="ORF">LZC94_29220</name>
</gene>
<evidence type="ECO:0000256" key="9">
    <source>
        <dbReference type="ARBA" id="ARBA00023235"/>
    </source>
</evidence>
<dbReference type="GO" id="GO:0009045">
    <property type="term" value="F:xylose isomerase activity"/>
    <property type="evidence" value="ECO:0007669"/>
    <property type="project" value="UniProtKB-EC"/>
</dbReference>
<feature type="domain" description="Xylose isomerase-like TIM barrel" evidence="15">
    <location>
        <begin position="44"/>
        <end position="300"/>
    </location>
</feature>
<keyword evidence="8 12" id="KW-0479">Metal-binding</keyword>
<feature type="active site" evidence="12">
    <location>
        <position position="60"/>
    </location>
</feature>
<comment type="caution">
    <text evidence="12">Lacks conserved residue(s) required for the propagation of feature annotation.</text>
</comment>
<name>A0ABZ2LRY7_9BACT</name>
<dbReference type="EMBL" id="CP089984">
    <property type="protein sequence ID" value="WXB11925.1"/>
    <property type="molecule type" value="Genomic_DNA"/>
</dbReference>
<dbReference type="SUPFAM" id="SSF51658">
    <property type="entry name" value="Xylose isomerase-like"/>
    <property type="match status" value="1"/>
</dbReference>
<evidence type="ECO:0000256" key="5">
    <source>
        <dbReference type="ARBA" id="ARBA00018232"/>
    </source>
</evidence>
<dbReference type="EC" id="5.3.1.5" evidence="4 12"/>
<feature type="binding site" evidence="12">
    <location>
        <position position="184"/>
    </location>
    <ligand>
        <name>Mg(2+)</name>
        <dbReference type="ChEBI" id="CHEBI:18420"/>
        <label>1</label>
    </ligand>
</feature>
<evidence type="ECO:0000256" key="8">
    <source>
        <dbReference type="ARBA" id="ARBA00022723"/>
    </source>
</evidence>
<dbReference type="PANTHER" id="PTHR48408">
    <property type="match status" value="1"/>
</dbReference>
<dbReference type="PRINTS" id="PR00688">
    <property type="entry name" value="XYLOSISMRASE"/>
</dbReference>
<dbReference type="Gene3D" id="3.20.20.150">
    <property type="entry name" value="Divalent-metal-dependent TIM barrel enzymes"/>
    <property type="match status" value="1"/>
</dbReference>
<comment type="subcellular location">
    <subcellularLocation>
        <location evidence="1 12 14">Cytoplasm</location>
    </subcellularLocation>
</comment>
<comment type="similarity">
    <text evidence="2 12 13">Belongs to the xylose isomerase family.</text>
</comment>
<dbReference type="HAMAP" id="MF_00455">
    <property type="entry name" value="Xylose_isom_A"/>
    <property type="match status" value="1"/>
</dbReference>
<evidence type="ECO:0000256" key="3">
    <source>
        <dbReference type="ARBA" id="ARBA00011881"/>
    </source>
</evidence>
<keyword evidence="9 12" id="KW-0413">Isomerase</keyword>
<comment type="cofactor">
    <cofactor evidence="12">
        <name>Mg(2+)</name>
        <dbReference type="ChEBI" id="CHEBI:18420"/>
    </cofactor>
    <text evidence="12">Binds 2 magnesium ions per subunit.</text>
</comment>
<organism evidence="16 17">
    <name type="scientific">Pendulispora albinea</name>
    <dbReference type="NCBI Taxonomy" id="2741071"/>
    <lineage>
        <taxon>Bacteria</taxon>
        <taxon>Pseudomonadati</taxon>
        <taxon>Myxococcota</taxon>
        <taxon>Myxococcia</taxon>
        <taxon>Myxococcales</taxon>
        <taxon>Sorangiineae</taxon>
        <taxon>Pendulisporaceae</taxon>
        <taxon>Pendulispora</taxon>
    </lineage>
</organism>
<comment type="catalytic activity">
    <reaction evidence="11 12 13">
        <text>alpha-D-xylose = alpha-D-xylulofuranose</text>
        <dbReference type="Rhea" id="RHEA:22816"/>
        <dbReference type="ChEBI" id="CHEBI:28518"/>
        <dbReference type="ChEBI" id="CHEBI:188998"/>
        <dbReference type="EC" id="5.3.1.5"/>
    </reaction>
</comment>
<keyword evidence="12" id="KW-0460">Magnesium</keyword>
<evidence type="ECO:0000256" key="4">
    <source>
        <dbReference type="ARBA" id="ARBA00011958"/>
    </source>
</evidence>
<feature type="binding site" evidence="12">
    <location>
        <position position="248"/>
    </location>
    <ligand>
        <name>Mg(2+)</name>
        <dbReference type="ChEBI" id="CHEBI:18420"/>
        <label>1</label>
    </ligand>
</feature>
<evidence type="ECO:0000256" key="1">
    <source>
        <dbReference type="ARBA" id="ARBA00004496"/>
    </source>
</evidence>
<feature type="active site" evidence="12">
    <location>
        <position position="57"/>
    </location>
</feature>
<accession>A0ABZ2LRY7</accession>
<evidence type="ECO:0000256" key="2">
    <source>
        <dbReference type="ARBA" id="ARBA00005765"/>
    </source>
</evidence>
<dbReference type="PROSITE" id="PS51415">
    <property type="entry name" value="XYLOSE_ISOMERASE"/>
    <property type="match status" value="1"/>
</dbReference>
<protein>
    <recommendedName>
        <fullName evidence="5 12">Xylose isomerase</fullName>
        <ecNumber evidence="4 12">5.3.1.5</ecNumber>
    </recommendedName>
</protein>
<keyword evidence="6 12" id="KW-0963">Cytoplasm</keyword>
<evidence type="ECO:0000256" key="6">
    <source>
        <dbReference type="ARBA" id="ARBA00022490"/>
    </source>
</evidence>
<dbReference type="InterPro" id="IPR013022">
    <property type="entry name" value="Xyl_isomerase-like_TIM-brl"/>
</dbReference>
<feature type="binding site" evidence="12">
    <location>
        <position position="220"/>
    </location>
    <ligand>
        <name>Mg(2+)</name>
        <dbReference type="ChEBI" id="CHEBI:18420"/>
        <label>2</label>
    </ligand>
</feature>
<sequence>MSDNRYEPRKEDKFSFGIWTVGWQGVDVFGPATRPPMPADRAVYKLAELGAYGVNFHDNDVFPFDAKAADRDKLVGAFRKALTDTGLVVTTATTNLFSHPIFKDGTFTANDRDVRRFALRKVMDNLDLAAELRASVYVCWGGREGAETGAAKDVRTALDRYKEAFDILSDYVLQRGYDLRFAIEPKPNEPRGDIFLPTIGHALAFIEELEHPELVGLNPEIGHEEMAGLNYVHGLAQALWQKKLFHIDLNGQNGPRFDQDLRFGAGNARGAFWVVDLLDTSDYAGPIHFDFKPPRTEDDQGVWVSAAANMRNWLILREKVRAFRADPEAREALKAARVDQLAIPTLGEDETWHAIRNFSPDIDALAKRGTAFERLDQLALEHLYGIR</sequence>
<dbReference type="InterPro" id="IPR036237">
    <property type="entry name" value="Xyl_isomerase-like_sf"/>
</dbReference>
<evidence type="ECO:0000256" key="12">
    <source>
        <dbReference type="HAMAP-Rule" id="MF_00455"/>
    </source>
</evidence>
<feature type="binding site" evidence="12">
    <location>
        <position position="290"/>
    </location>
    <ligand>
        <name>Mg(2+)</name>
        <dbReference type="ChEBI" id="CHEBI:18420"/>
        <label>1</label>
    </ligand>
</feature>
<evidence type="ECO:0000256" key="11">
    <source>
        <dbReference type="ARBA" id="ARBA00033659"/>
    </source>
</evidence>
<keyword evidence="7 12" id="KW-0859">Xylose metabolism</keyword>
<dbReference type="Pfam" id="PF01261">
    <property type="entry name" value="AP_endonuc_2"/>
    <property type="match status" value="1"/>
</dbReference>
<evidence type="ECO:0000313" key="17">
    <source>
        <dbReference type="Proteomes" id="UP001370348"/>
    </source>
</evidence>
<evidence type="ECO:0000256" key="7">
    <source>
        <dbReference type="ARBA" id="ARBA00022629"/>
    </source>
</evidence>
<dbReference type="Proteomes" id="UP001370348">
    <property type="component" value="Chromosome"/>
</dbReference>
<keyword evidence="17" id="KW-1185">Reference proteome</keyword>
<reference evidence="16 17" key="1">
    <citation type="submission" date="2021-12" db="EMBL/GenBank/DDBJ databases">
        <title>Discovery of the Pendulisporaceae a myxobacterial family with distinct sporulation behavior and unique specialized metabolism.</title>
        <authorList>
            <person name="Garcia R."/>
            <person name="Popoff A."/>
            <person name="Bader C.D."/>
            <person name="Loehr J."/>
            <person name="Walesch S."/>
            <person name="Walt C."/>
            <person name="Boldt J."/>
            <person name="Bunk B."/>
            <person name="Haeckl F.J.F.P.J."/>
            <person name="Gunesch A.P."/>
            <person name="Birkelbach J."/>
            <person name="Nuebel U."/>
            <person name="Pietschmann T."/>
            <person name="Bach T."/>
            <person name="Mueller R."/>
        </authorList>
    </citation>
    <scope>NUCLEOTIDE SEQUENCE [LARGE SCALE GENOMIC DNA]</scope>
    <source>
        <strain evidence="16 17">MSr11954</strain>
    </source>
</reference>
<dbReference type="NCBIfam" id="TIGR02631">
    <property type="entry name" value="xylA_Arthro"/>
    <property type="match status" value="1"/>
</dbReference>
<feature type="binding site" evidence="12">
    <location>
        <position position="220"/>
    </location>
    <ligand>
        <name>Mg(2+)</name>
        <dbReference type="ChEBI" id="CHEBI:18420"/>
        <label>1</label>
    </ligand>
</feature>
<keyword evidence="10 12" id="KW-0119">Carbohydrate metabolism</keyword>
<evidence type="ECO:0000256" key="14">
    <source>
        <dbReference type="RuleBase" id="RU000610"/>
    </source>
</evidence>
<evidence type="ECO:0000313" key="16">
    <source>
        <dbReference type="EMBL" id="WXB11925.1"/>
    </source>
</evidence>
<dbReference type="InterPro" id="IPR013453">
    <property type="entry name" value="XylA_actinobac"/>
</dbReference>
<comment type="subunit">
    <text evidence="3 12 14">Homotetramer.</text>
</comment>
<dbReference type="InterPro" id="IPR001998">
    <property type="entry name" value="Xylose_isomerase"/>
</dbReference>
<evidence type="ECO:0000259" key="15">
    <source>
        <dbReference type="Pfam" id="PF01261"/>
    </source>
</evidence>
<evidence type="ECO:0000256" key="10">
    <source>
        <dbReference type="ARBA" id="ARBA00023277"/>
    </source>
</evidence>
<evidence type="ECO:0000256" key="13">
    <source>
        <dbReference type="RuleBase" id="RU000609"/>
    </source>
</evidence>
<feature type="binding site" evidence="12">
    <location>
        <position position="223"/>
    </location>
    <ligand>
        <name>Mg(2+)</name>
        <dbReference type="ChEBI" id="CHEBI:18420"/>
        <label>2</label>
    </ligand>
</feature>
<dbReference type="RefSeq" id="WP_394821541.1">
    <property type="nucleotide sequence ID" value="NZ_CP089984.1"/>
</dbReference>